<evidence type="ECO:0000313" key="1">
    <source>
        <dbReference type="EMBL" id="SVE31996.1"/>
    </source>
</evidence>
<sequence>MIRKLILVLSLVAAISTSGIPIALVQVGAWVNMFDEFYEETESVLTSAKWTLDGNHRCPGCEFVSEQGPEKEKETSAP</sequence>
<protein>
    <submittedName>
        <fullName evidence="1">Uncharacterized protein</fullName>
    </submittedName>
</protein>
<reference evidence="1" key="1">
    <citation type="submission" date="2018-05" db="EMBL/GenBank/DDBJ databases">
        <authorList>
            <person name="Lanie J.A."/>
            <person name="Ng W.-L."/>
            <person name="Kazmierczak K.M."/>
            <person name="Andrzejewski T.M."/>
            <person name="Davidsen T.M."/>
            <person name="Wayne K.J."/>
            <person name="Tettelin H."/>
            <person name="Glass J.I."/>
            <person name="Rusch D."/>
            <person name="Podicherti R."/>
            <person name="Tsui H.-C.T."/>
            <person name="Winkler M.E."/>
        </authorList>
    </citation>
    <scope>NUCLEOTIDE SEQUENCE</scope>
</reference>
<accession>A0A383CHZ0</accession>
<gene>
    <name evidence="1" type="ORF">METZ01_LOCUS484850</name>
</gene>
<name>A0A383CHZ0_9ZZZZ</name>
<feature type="non-terminal residue" evidence="1">
    <location>
        <position position="78"/>
    </location>
</feature>
<proteinExistence type="predicted"/>
<dbReference type="EMBL" id="UINC01209117">
    <property type="protein sequence ID" value="SVE31996.1"/>
    <property type="molecule type" value="Genomic_DNA"/>
</dbReference>
<dbReference type="AlphaFoldDB" id="A0A383CHZ0"/>
<organism evidence="1">
    <name type="scientific">marine metagenome</name>
    <dbReference type="NCBI Taxonomy" id="408172"/>
    <lineage>
        <taxon>unclassified sequences</taxon>
        <taxon>metagenomes</taxon>
        <taxon>ecological metagenomes</taxon>
    </lineage>
</organism>